<protein>
    <submittedName>
        <fullName evidence="2">Uncharacterized protein</fullName>
    </submittedName>
</protein>
<sequence>MTPSYSVVDPASVILTKRCIANKESHDPETECVYFVDTNDITDNENFFEDETEVIELDSLPELNLDLGDPEPLNLDTLARSDPNLIRISLWMSSLWLLVPISWLLVPIPCAAPSIPPLAACPVAALPDFLCGFQVLFWTECLAFHLAIFNGFN</sequence>
<accession>A0A2I0XGV3</accession>
<keyword evidence="1" id="KW-0812">Transmembrane</keyword>
<dbReference type="EMBL" id="KZ501893">
    <property type="protein sequence ID" value="PKU87114.1"/>
    <property type="molecule type" value="Genomic_DNA"/>
</dbReference>
<feature type="transmembrane region" description="Helical" evidence="1">
    <location>
        <begin position="88"/>
        <end position="106"/>
    </location>
</feature>
<dbReference type="Proteomes" id="UP000233837">
    <property type="component" value="Unassembled WGS sequence"/>
</dbReference>
<organism evidence="2 3">
    <name type="scientific">Dendrobium catenatum</name>
    <dbReference type="NCBI Taxonomy" id="906689"/>
    <lineage>
        <taxon>Eukaryota</taxon>
        <taxon>Viridiplantae</taxon>
        <taxon>Streptophyta</taxon>
        <taxon>Embryophyta</taxon>
        <taxon>Tracheophyta</taxon>
        <taxon>Spermatophyta</taxon>
        <taxon>Magnoliopsida</taxon>
        <taxon>Liliopsida</taxon>
        <taxon>Asparagales</taxon>
        <taxon>Orchidaceae</taxon>
        <taxon>Epidendroideae</taxon>
        <taxon>Malaxideae</taxon>
        <taxon>Dendrobiinae</taxon>
        <taxon>Dendrobium</taxon>
    </lineage>
</organism>
<evidence type="ECO:0000313" key="2">
    <source>
        <dbReference type="EMBL" id="PKU87114.1"/>
    </source>
</evidence>
<proteinExistence type="predicted"/>
<evidence type="ECO:0000313" key="3">
    <source>
        <dbReference type="Proteomes" id="UP000233837"/>
    </source>
</evidence>
<gene>
    <name evidence="2" type="ORF">MA16_Dca006522</name>
</gene>
<keyword evidence="1" id="KW-1133">Transmembrane helix</keyword>
<reference evidence="2 3" key="2">
    <citation type="journal article" date="2017" name="Nature">
        <title>The Apostasia genome and the evolution of orchids.</title>
        <authorList>
            <person name="Zhang G.Q."/>
            <person name="Liu K.W."/>
            <person name="Li Z."/>
            <person name="Lohaus R."/>
            <person name="Hsiao Y.Y."/>
            <person name="Niu S.C."/>
            <person name="Wang J.Y."/>
            <person name="Lin Y.C."/>
            <person name="Xu Q."/>
            <person name="Chen L.J."/>
            <person name="Yoshida K."/>
            <person name="Fujiwara S."/>
            <person name="Wang Z.W."/>
            <person name="Zhang Y.Q."/>
            <person name="Mitsuda N."/>
            <person name="Wang M."/>
            <person name="Liu G.H."/>
            <person name="Pecoraro L."/>
            <person name="Huang H.X."/>
            <person name="Xiao X.J."/>
            <person name="Lin M."/>
            <person name="Wu X.Y."/>
            <person name="Wu W.L."/>
            <person name="Chen Y.Y."/>
            <person name="Chang S.B."/>
            <person name="Sakamoto S."/>
            <person name="Ohme-Takagi M."/>
            <person name="Yagi M."/>
            <person name="Zeng S.J."/>
            <person name="Shen C.Y."/>
            <person name="Yeh C.M."/>
            <person name="Luo Y.B."/>
            <person name="Tsai W.C."/>
            <person name="Van de Peer Y."/>
            <person name="Liu Z.J."/>
        </authorList>
    </citation>
    <scope>NUCLEOTIDE SEQUENCE [LARGE SCALE GENOMIC DNA]</scope>
    <source>
        <tissue evidence="2">The whole plant</tissue>
    </source>
</reference>
<reference evidence="2 3" key="1">
    <citation type="journal article" date="2016" name="Sci. Rep.">
        <title>The Dendrobium catenatum Lindl. genome sequence provides insights into polysaccharide synthase, floral development and adaptive evolution.</title>
        <authorList>
            <person name="Zhang G.Q."/>
            <person name="Xu Q."/>
            <person name="Bian C."/>
            <person name="Tsai W.C."/>
            <person name="Yeh C.M."/>
            <person name="Liu K.W."/>
            <person name="Yoshida K."/>
            <person name="Zhang L.S."/>
            <person name="Chang S.B."/>
            <person name="Chen F."/>
            <person name="Shi Y."/>
            <person name="Su Y.Y."/>
            <person name="Zhang Y.Q."/>
            <person name="Chen L.J."/>
            <person name="Yin Y."/>
            <person name="Lin M."/>
            <person name="Huang H."/>
            <person name="Deng H."/>
            <person name="Wang Z.W."/>
            <person name="Zhu S.L."/>
            <person name="Zhao X."/>
            <person name="Deng C."/>
            <person name="Niu S.C."/>
            <person name="Huang J."/>
            <person name="Wang M."/>
            <person name="Liu G.H."/>
            <person name="Yang H.J."/>
            <person name="Xiao X.J."/>
            <person name="Hsiao Y.Y."/>
            <person name="Wu W.L."/>
            <person name="Chen Y.Y."/>
            <person name="Mitsuda N."/>
            <person name="Ohme-Takagi M."/>
            <person name="Luo Y.B."/>
            <person name="Van de Peer Y."/>
            <person name="Liu Z.J."/>
        </authorList>
    </citation>
    <scope>NUCLEOTIDE SEQUENCE [LARGE SCALE GENOMIC DNA]</scope>
    <source>
        <tissue evidence="2">The whole plant</tissue>
    </source>
</reference>
<name>A0A2I0XGV3_9ASPA</name>
<keyword evidence="3" id="KW-1185">Reference proteome</keyword>
<dbReference type="AlphaFoldDB" id="A0A2I0XGV3"/>
<keyword evidence="1" id="KW-0472">Membrane</keyword>
<evidence type="ECO:0000256" key="1">
    <source>
        <dbReference type="SAM" id="Phobius"/>
    </source>
</evidence>